<proteinExistence type="predicted"/>
<feature type="compositionally biased region" description="Acidic residues" evidence="1">
    <location>
        <begin position="154"/>
        <end position="175"/>
    </location>
</feature>
<protein>
    <recommendedName>
        <fullName evidence="3">Cytoskeleton protein RodZ-like C-terminal domain-containing protein</fullName>
    </recommendedName>
</protein>
<dbReference type="InterPro" id="IPR001387">
    <property type="entry name" value="Cro/C1-type_HTH"/>
</dbReference>
<comment type="caution">
    <text evidence="4">The sequence shown here is derived from an EMBL/GenBank/DDBJ whole genome shotgun (WGS) entry which is preliminary data.</text>
</comment>
<dbReference type="Pfam" id="PF13413">
    <property type="entry name" value="HTH_25"/>
    <property type="match status" value="1"/>
</dbReference>
<name>A0ABM8YIB9_9BACI</name>
<evidence type="ECO:0000256" key="1">
    <source>
        <dbReference type="SAM" id="MobiDB-lite"/>
    </source>
</evidence>
<keyword evidence="2" id="KW-0472">Membrane</keyword>
<keyword evidence="2" id="KW-0812">Transmembrane</keyword>
<evidence type="ECO:0000313" key="5">
    <source>
        <dbReference type="Proteomes" id="UP000789833"/>
    </source>
</evidence>
<keyword evidence="2" id="KW-1133">Transmembrane helix</keyword>
<dbReference type="InterPro" id="IPR010982">
    <property type="entry name" value="Lambda_DNA-bd_dom_sf"/>
</dbReference>
<evidence type="ECO:0000313" key="4">
    <source>
        <dbReference type="EMBL" id="CAG9619646.1"/>
    </source>
</evidence>
<organism evidence="4 5">
    <name type="scientific">Sutcliffiella rhizosphaerae</name>
    <dbReference type="NCBI Taxonomy" id="2880967"/>
    <lineage>
        <taxon>Bacteria</taxon>
        <taxon>Bacillati</taxon>
        <taxon>Bacillota</taxon>
        <taxon>Bacilli</taxon>
        <taxon>Bacillales</taxon>
        <taxon>Bacillaceae</taxon>
        <taxon>Sutcliffiella</taxon>
    </lineage>
</organism>
<feature type="region of interest" description="Disordered" evidence="1">
    <location>
        <begin position="136"/>
        <end position="196"/>
    </location>
</feature>
<dbReference type="EMBL" id="CAKJTJ010000002">
    <property type="protein sequence ID" value="CAG9619646.1"/>
    <property type="molecule type" value="Genomic_DNA"/>
</dbReference>
<keyword evidence="5" id="KW-1185">Reference proteome</keyword>
<reference evidence="4 5" key="1">
    <citation type="submission" date="2021-10" db="EMBL/GenBank/DDBJ databases">
        <authorList>
            <person name="Criscuolo A."/>
        </authorList>
    </citation>
    <scope>NUCLEOTIDE SEQUENCE [LARGE SCALE GENOMIC DNA]</scope>
    <source>
        <strain evidence="5">CIP 111883</strain>
    </source>
</reference>
<dbReference type="Gene3D" id="1.10.260.40">
    <property type="entry name" value="lambda repressor-like DNA-binding domains"/>
    <property type="match status" value="1"/>
</dbReference>
<dbReference type="CDD" id="cd00093">
    <property type="entry name" value="HTH_XRE"/>
    <property type="match status" value="1"/>
</dbReference>
<dbReference type="RefSeq" id="WP_230499589.1">
    <property type="nucleotide sequence ID" value="NZ_CAKJTJ010000002.1"/>
</dbReference>
<dbReference type="Pfam" id="PF13464">
    <property type="entry name" value="RodZ_C"/>
    <property type="match status" value="1"/>
</dbReference>
<evidence type="ECO:0000259" key="3">
    <source>
        <dbReference type="Pfam" id="PF13464"/>
    </source>
</evidence>
<gene>
    <name evidence="4" type="ORF">BACCIP111883_00414</name>
</gene>
<accession>A0ABM8YIB9</accession>
<dbReference type="SUPFAM" id="SSF47413">
    <property type="entry name" value="lambda repressor-like DNA-binding domains"/>
    <property type="match status" value="1"/>
</dbReference>
<dbReference type="InterPro" id="IPR025194">
    <property type="entry name" value="RodZ-like_C"/>
</dbReference>
<feature type="transmembrane region" description="Helical" evidence="2">
    <location>
        <begin position="107"/>
        <end position="128"/>
    </location>
</feature>
<feature type="compositionally biased region" description="Polar residues" evidence="1">
    <location>
        <begin position="176"/>
        <end position="196"/>
    </location>
</feature>
<sequence>MTELGNKLKQTREEKGLSLDDLQTITKIQKRYLIGVEEGNYDIMPGQFYARAFIRQYSEAVGLDPDVMFEEYANDIPANEKEEIPPLSRVKTKKQVPSSKNTKVWNFIPKVLLFLALIAVIAIIYVIIQNVGLGNSPGSQPDKEPVLIDTGDTGNEDQDDQEGESGQPDDTEENSANEPLSSGVLSEVSTSGSNATLELSETDKFEVELASTGRTWVGISNAAGETFLSAELAEGDTESFDFTDEEEVVFNVGWVPDTQITINGEPFEFPFPVDQVTTQRITIKFLPNGEQ</sequence>
<dbReference type="Proteomes" id="UP000789833">
    <property type="component" value="Unassembled WGS sequence"/>
</dbReference>
<feature type="domain" description="Cytoskeleton protein RodZ-like C-terminal" evidence="3">
    <location>
        <begin position="209"/>
        <end position="278"/>
    </location>
</feature>
<dbReference type="PANTHER" id="PTHR34475:SF1">
    <property type="entry name" value="CYTOSKELETON PROTEIN RODZ"/>
    <property type="match status" value="1"/>
</dbReference>
<evidence type="ECO:0000256" key="2">
    <source>
        <dbReference type="SAM" id="Phobius"/>
    </source>
</evidence>
<dbReference type="PANTHER" id="PTHR34475">
    <property type="match status" value="1"/>
</dbReference>
<dbReference type="InterPro" id="IPR050400">
    <property type="entry name" value="Bact_Cytoskel_RodZ"/>
</dbReference>